<dbReference type="STRING" id="661478.OP10G_3534"/>
<comment type="similarity">
    <text evidence="1 2">Belongs to the anti-sigma-factor antagonist family.</text>
</comment>
<evidence type="ECO:0000256" key="1">
    <source>
        <dbReference type="ARBA" id="ARBA00009013"/>
    </source>
</evidence>
<dbReference type="AlphaFoldDB" id="A0A068NU57"/>
<proteinExistence type="inferred from homology"/>
<keyword evidence="5" id="KW-1185">Reference proteome</keyword>
<protein>
    <recommendedName>
        <fullName evidence="2">Anti-sigma factor antagonist</fullName>
    </recommendedName>
</protein>
<dbReference type="PANTHER" id="PTHR33495:SF2">
    <property type="entry name" value="ANTI-SIGMA FACTOR ANTAGONIST TM_1081-RELATED"/>
    <property type="match status" value="1"/>
</dbReference>
<dbReference type="Pfam" id="PF01740">
    <property type="entry name" value="STAS"/>
    <property type="match status" value="1"/>
</dbReference>
<dbReference type="PROSITE" id="PS50801">
    <property type="entry name" value="STAS"/>
    <property type="match status" value="1"/>
</dbReference>
<dbReference type="InterPro" id="IPR036513">
    <property type="entry name" value="STAS_dom_sf"/>
</dbReference>
<evidence type="ECO:0000313" key="4">
    <source>
        <dbReference type="EMBL" id="AIE86902.1"/>
    </source>
</evidence>
<dbReference type="RefSeq" id="WP_025229168.1">
    <property type="nucleotide sequence ID" value="NZ_CP007139.1"/>
</dbReference>
<organism evidence="4 5">
    <name type="scientific">Fimbriimonas ginsengisoli Gsoil 348</name>
    <dbReference type="NCBI Taxonomy" id="661478"/>
    <lineage>
        <taxon>Bacteria</taxon>
        <taxon>Bacillati</taxon>
        <taxon>Armatimonadota</taxon>
        <taxon>Fimbriimonadia</taxon>
        <taxon>Fimbriimonadales</taxon>
        <taxon>Fimbriimonadaceae</taxon>
        <taxon>Fimbriimonas</taxon>
    </lineage>
</organism>
<evidence type="ECO:0000313" key="5">
    <source>
        <dbReference type="Proteomes" id="UP000027982"/>
    </source>
</evidence>
<dbReference type="OrthoDB" id="9796076at2"/>
<dbReference type="CDD" id="cd07043">
    <property type="entry name" value="STAS_anti-anti-sigma_factors"/>
    <property type="match status" value="1"/>
</dbReference>
<dbReference type="eggNOG" id="COG1366">
    <property type="taxonomic scope" value="Bacteria"/>
</dbReference>
<name>A0A068NU57_FIMGI</name>
<dbReference type="PANTHER" id="PTHR33495">
    <property type="entry name" value="ANTI-SIGMA FACTOR ANTAGONIST TM_1081-RELATED-RELATED"/>
    <property type="match status" value="1"/>
</dbReference>
<evidence type="ECO:0000256" key="2">
    <source>
        <dbReference type="RuleBase" id="RU003749"/>
    </source>
</evidence>
<dbReference type="NCBIfam" id="TIGR00377">
    <property type="entry name" value="ant_ant_sig"/>
    <property type="match status" value="1"/>
</dbReference>
<dbReference type="GO" id="GO:0043856">
    <property type="term" value="F:anti-sigma factor antagonist activity"/>
    <property type="evidence" value="ECO:0007669"/>
    <property type="project" value="InterPro"/>
</dbReference>
<dbReference type="SUPFAM" id="SSF52091">
    <property type="entry name" value="SpoIIaa-like"/>
    <property type="match status" value="1"/>
</dbReference>
<accession>A0A068NU57</accession>
<evidence type="ECO:0000259" key="3">
    <source>
        <dbReference type="PROSITE" id="PS50801"/>
    </source>
</evidence>
<dbReference type="Gene3D" id="3.30.750.24">
    <property type="entry name" value="STAS domain"/>
    <property type="match status" value="1"/>
</dbReference>
<dbReference type="InterPro" id="IPR003658">
    <property type="entry name" value="Anti-sigma_ant"/>
</dbReference>
<dbReference type="InterPro" id="IPR002645">
    <property type="entry name" value="STAS_dom"/>
</dbReference>
<dbReference type="KEGG" id="fgi:OP10G_3534"/>
<sequence length="113" mass="12045">MGLTIETKDTSGAIVAKVASDSLETDNVAAFRAAMAPILERSRNIVLDLSSVGFMDSTGLGSLLSCLRTVKSNGDTMKLSSLTPEVRQLFEMVLMDRVFDIYPDESAALAALA</sequence>
<feature type="domain" description="STAS" evidence="3">
    <location>
        <begin position="23"/>
        <end position="112"/>
    </location>
</feature>
<gene>
    <name evidence="4" type="ORF">OP10G_3534</name>
</gene>
<dbReference type="Proteomes" id="UP000027982">
    <property type="component" value="Chromosome"/>
</dbReference>
<reference evidence="4 5" key="1">
    <citation type="journal article" date="2014" name="PLoS ONE">
        <title>The first complete genome sequence of the class fimbriimonadia in the phylum armatimonadetes.</title>
        <authorList>
            <person name="Hu Z.Y."/>
            <person name="Wang Y.Z."/>
            <person name="Im W.T."/>
            <person name="Wang S.Y."/>
            <person name="Zhao G.P."/>
            <person name="Zheng H.J."/>
            <person name="Quan Z.X."/>
        </authorList>
    </citation>
    <scope>NUCLEOTIDE SEQUENCE [LARGE SCALE GENOMIC DNA]</scope>
    <source>
        <strain evidence="4">Gsoil 348</strain>
    </source>
</reference>
<dbReference type="EMBL" id="CP007139">
    <property type="protein sequence ID" value="AIE86902.1"/>
    <property type="molecule type" value="Genomic_DNA"/>
</dbReference>
<dbReference type="HOGENOM" id="CLU_115403_6_2_0"/>